<dbReference type="AlphaFoldDB" id="A0A3A8HMW3"/>
<protein>
    <recommendedName>
        <fullName evidence="4">Ada DNA repair metal-binding domain-containing protein</fullName>
    </recommendedName>
</protein>
<feature type="compositionally biased region" description="Pro residues" evidence="1">
    <location>
        <begin position="1"/>
        <end position="10"/>
    </location>
</feature>
<feature type="region of interest" description="Disordered" evidence="1">
    <location>
        <begin position="1"/>
        <end position="67"/>
    </location>
</feature>
<feature type="compositionally biased region" description="Basic and acidic residues" evidence="1">
    <location>
        <begin position="14"/>
        <end position="26"/>
    </location>
</feature>
<name>A0A3A8HMW3_9BACT</name>
<evidence type="ECO:0008006" key="4">
    <source>
        <dbReference type="Google" id="ProtNLM"/>
    </source>
</evidence>
<evidence type="ECO:0000256" key="1">
    <source>
        <dbReference type="SAM" id="MobiDB-lite"/>
    </source>
</evidence>
<keyword evidence="3" id="KW-1185">Reference proteome</keyword>
<comment type="caution">
    <text evidence="2">The sequence shown here is derived from an EMBL/GenBank/DDBJ whole genome shotgun (WGS) entry which is preliminary data.</text>
</comment>
<dbReference type="SUPFAM" id="SSF57884">
    <property type="entry name" value="Ada DNA repair protein, N-terminal domain (N-Ada 10)"/>
    <property type="match status" value="1"/>
</dbReference>
<reference evidence="3" key="1">
    <citation type="submission" date="2018-09" db="EMBL/GenBank/DDBJ databases">
        <authorList>
            <person name="Livingstone P.G."/>
            <person name="Whitworth D.E."/>
        </authorList>
    </citation>
    <scope>NUCLEOTIDE SEQUENCE [LARGE SCALE GENOMIC DNA]</scope>
    <source>
        <strain evidence="3">CA054A</strain>
    </source>
</reference>
<gene>
    <name evidence="2" type="ORF">D7V88_41205</name>
</gene>
<dbReference type="Gene3D" id="3.40.10.10">
    <property type="entry name" value="DNA Methylphosphotriester Repair Domain"/>
    <property type="match status" value="1"/>
</dbReference>
<evidence type="ECO:0000313" key="2">
    <source>
        <dbReference type="EMBL" id="RKG67201.1"/>
    </source>
</evidence>
<proteinExistence type="predicted"/>
<sequence>MVKPPEPPPVAKVEPARSVDARRDSAGIDVDDLPSAPSGGKTPTVTPSKKGSTKAMMGSYVGSRKSDKFHVPGCRNAKKILEENLIQFKTREEAAQGRMPARDCNP</sequence>
<dbReference type="Proteomes" id="UP000268094">
    <property type="component" value="Unassembled WGS sequence"/>
</dbReference>
<dbReference type="EMBL" id="RAVZ01000652">
    <property type="protein sequence ID" value="RKG67201.1"/>
    <property type="molecule type" value="Genomic_DNA"/>
</dbReference>
<dbReference type="InterPro" id="IPR035451">
    <property type="entry name" value="Ada-like_dom_sf"/>
</dbReference>
<feature type="compositionally biased region" description="Polar residues" evidence="1">
    <location>
        <begin position="41"/>
        <end position="50"/>
    </location>
</feature>
<accession>A0A3A8HMW3</accession>
<organism evidence="2 3">
    <name type="scientific">Corallococcus terminator</name>
    <dbReference type="NCBI Taxonomy" id="2316733"/>
    <lineage>
        <taxon>Bacteria</taxon>
        <taxon>Pseudomonadati</taxon>
        <taxon>Myxococcota</taxon>
        <taxon>Myxococcia</taxon>
        <taxon>Myxococcales</taxon>
        <taxon>Cystobacterineae</taxon>
        <taxon>Myxococcaceae</taxon>
        <taxon>Corallococcus</taxon>
    </lineage>
</organism>
<evidence type="ECO:0000313" key="3">
    <source>
        <dbReference type="Proteomes" id="UP000268094"/>
    </source>
</evidence>